<dbReference type="AlphaFoldDB" id="A0A9X2PDV3"/>
<keyword evidence="4" id="KW-1185">Reference proteome</keyword>
<accession>A0A9X2PDV3</accession>
<proteinExistence type="predicted"/>
<feature type="compositionally biased region" description="Polar residues" evidence="1">
    <location>
        <begin position="23"/>
        <end position="39"/>
    </location>
</feature>
<name>A0A9X2PDV3_9HYPH</name>
<reference evidence="3" key="1">
    <citation type="submission" date="2022-08" db="EMBL/GenBank/DDBJ databases">
        <authorList>
            <person name="Li F."/>
        </authorList>
    </citation>
    <scope>NUCLEOTIDE SEQUENCE</scope>
    <source>
        <strain evidence="3">MQZ15Z-1</strain>
    </source>
</reference>
<evidence type="ECO:0000313" key="4">
    <source>
        <dbReference type="Proteomes" id="UP001151088"/>
    </source>
</evidence>
<organism evidence="3 4">
    <name type="scientific">Ancylobacter mangrovi</name>
    <dbReference type="NCBI Taxonomy" id="2972472"/>
    <lineage>
        <taxon>Bacteria</taxon>
        <taxon>Pseudomonadati</taxon>
        <taxon>Pseudomonadota</taxon>
        <taxon>Alphaproteobacteria</taxon>
        <taxon>Hyphomicrobiales</taxon>
        <taxon>Xanthobacteraceae</taxon>
        <taxon>Ancylobacter</taxon>
    </lineage>
</organism>
<evidence type="ECO:0000256" key="2">
    <source>
        <dbReference type="SAM" id="SignalP"/>
    </source>
</evidence>
<gene>
    <name evidence="3" type="ORF">NVS89_08200</name>
</gene>
<dbReference type="RefSeq" id="WP_258732117.1">
    <property type="nucleotide sequence ID" value="NZ_JANTHZ010000002.1"/>
</dbReference>
<comment type="caution">
    <text evidence="3">The sequence shown here is derived from an EMBL/GenBank/DDBJ whole genome shotgun (WGS) entry which is preliminary data.</text>
</comment>
<feature type="region of interest" description="Disordered" evidence="1">
    <location>
        <begin position="16"/>
        <end position="95"/>
    </location>
</feature>
<evidence type="ECO:0000256" key="1">
    <source>
        <dbReference type="SAM" id="MobiDB-lite"/>
    </source>
</evidence>
<sequence>MKMGIWIVGGMLTFGPLGPALAQTATDPVRNGSSPQTAAPQMGVPSAGSPTQPDRSPETGVLQPPPGPPPQGEAADTKLPQCGPGKCGTPQIMQP</sequence>
<dbReference type="Proteomes" id="UP001151088">
    <property type="component" value="Unassembled WGS sequence"/>
</dbReference>
<feature type="signal peptide" evidence="2">
    <location>
        <begin position="1"/>
        <end position="22"/>
    </location>
</feature>
<protein>
    <submittedName>
        <fullName evidence="3">Uncharacterized protein</fullName>
    </submittedName>
</protein>
<dbReference type="EMBL" id="JANTHZ010000002">
    <property type="protein sequence ID" value="MCS0495076.1"/>
    <property type="molecule type" value="Genomic_DNA"/>
</dbReference>
<evidence type="ECO:0000313" key="3">
    <source>
        <dbReference type="EMBL" id="MCS0495076.1"/>
    </source>
</evidence>
<keyword evidence="2" id="KW-0732">Signal</keyword>
<feature type="chain" id="PRO_5040947384" evidence="2">
    <location>
        <begin position="23"/>
        <end position="95"/>
    </location>
</feature>